<proteinExistence type="predicted"/>
<dbReference type="PANTHER" id="PTHR39600:SF1">
    <property type="entry name" value="PEPTIDASE INHIBITOR I78 FAMILY PROTEIN"/>
    <property type="match status" value="1"/>
</dbReference>
<accession>A0AAU7KJ88</accession>
<keyword evidence="1" id="KW-0732">Signal</keyword>
<dbReference type="PROSITE" id="PS51257">
    <property type="entry name" value="PROKAR_LIPOPROTEIN"/>
    <property type="match status" value="1"/>
</dbReference>
<dbReference type="PANTHER" id="PTHR39600">
    <property type="entry name" value="PEPTIDASE INHIBITOR I78 FAMILY PROTEIN"/>
    <property type="match status" value="1"/>
</dbReference>
<evidence type="ECO:0000313" key="2">
    <source>
        <dbReference type="EMBL" id="XBO71527.1"/>
    </source>
</evidence>
<evidence type="ECO:0000256" key="1">
    <source>
        <dbReference type="SAM" id="SignalP"/>
    </source>
</evidence>
<gene>
    <name evidence="2" type="ORF">NFG58_02070</name>
</gene>
<dbReference type="AlphaFoldDB" id="A0AAU7KJ88"/>
<dbReference type="RefSeq" id="WP_045991400.1">
    <property type="nucleotide sequence ID" value="NZ_CP098827.1"/>
</dbReference>
<sequence>MKPLLPLLLVAALAGCSSSSGGSGEPAPLPPERAPMAEACDAEAVQGLVGQSYDASFDERLKAESGAKTVRVLRPGGVATMDLRLDRLNVRLDDADVIRELACG</sequence>
<organism evidence="2">
    <name type="scientific">Halomonas sp. RT37</name>
    <dbReference type="NCBI Taxonomy" id="2950872"/>
    <lineage>
        <taxon>Bacteria</taxon>
        <taxon>Pseudomonadati</taxon>
        <taxon>Pseudomonadota</taxon>
        <taxon>Gammaproteobacteria</taxon>
        <taxon>Oceanospirillales</taxon>
        <taxon>Halomonadaceae</taxon>
        <taxon>Halomonas</taxon>
    </lineage>
</organism>
<dbReference type="InterPro" id="IPR021719">
    <property type="entry name" value="Prot_inh_I78"/>
</dbReference>
<name>A0AAU7KJ88_9GAMM</name>
<dbReference type="Gene3D" id="3.30.10.10">
    <property type="entry name" value="Trypsin Inhibitor V, subunit A"/>
    <property type="match status" value="1"/>
</dbReference>
<reference evidence="2" key="1">
    <citation type="submission" date="2022-06" db="EMBL/GenBank/DDBJ databases">
        <title>A novel DMS-producing enzyme.</title>
        <authorList>
            <person name="Zhang Y."/>
        </authorList>
    </citation>
    <scope>NUCLEOTIDE SEQUENCE</scope>
    <source>
        <strain evidence="2">RT37</strain>
    </source>
</reference>
<dbReference type="Pfam" id="PF11720">
    <property type="entry name" value="Inhibitor_I78"/>
    <property type="match status" value="1"/>
</dbReference>
<protein>
    <submittedName>
        <fullName evidence="2">I78 family peptidase inhibitor</fullName>
    </submittedName>
</protein>
<feature type="chain" id="PRO_5043873777" evidence="1">
    <location>
        <begin position="23"/>
        <end position="104"/>
    </location>
</feature>
<feature type="signal peptide" evidence="1">
    <location>
        <begin position="1"/>
        <end position="22"/>
    </location>
</feature>
<dbReference type="EMBL" id="CP098827">
    <property type="protein sequence ID" value="XBO71527.1"/>
    <property type="molecule type" value="Genomic_DNA"/>
</dbReference>